<organism evidence="1 2">
    <name type="scientific">Plectus sambesii</name>
    <dbReference type="NCBI Taxonomy" id="2011161"/>
    <lineage>
        <taxon>Eukaryota</taxon>
        <taxon>Metazoa</taxon>
        <taxon>Ecdysozoa</taxon>
        <taxon>Nematoda</taxon>
        <taxon>Chromadorea</taxon>
        <taxon>Plectida</taxon>
        <taxon>Plectina</taxon>
        <taxon>Plectoidea</taxon>
        <taxon>Plectidae</taxon>
        <taxon>Plectus</taxon>
    </lineage>
</organism>
<dbReference type="WBParaSite" id="PSAMB.scaffold4583size14170.g24810.t1">
    <property type="protein sequence ID" value="PSAMB.scaffold4583size14170.g24810.t1"/>
    <property type="gene ID" value="PSAMB.scaffold4583size14170.g24810"/>
</dbReference>
<dbReference type="Pfam" id="PF10300">
    <property type="entry name" value="Iml2-TPR_39"/>
    <property type="match status" value="1"/>
</dbReference>
<accession>A0A914WLZ8</accession>
<dbReference type="InterPro" id="IPR019412">
    <property type="entry name" value="IML2/TPR_39"/>
</dbReference>
<evidence type="ECO:0000313" key="2">
    <source>
        <dbReference type="WBParaSite" id="PSAMB.scaffold4583size14170.g24810.t1"/>
    </source>
</evidence>
<dbReference type="Proteomes" id="UP000887566">
    <property type="component" value="Unplaced"/>
</dbReference>
<sequence>MMKKVGLGGKMSPNAAAVANGALKREPSNMSCATTDSDEVCFQDAMEDIPTSSSMDLYESIRETQIALSLFLNNRFDEARARMEPLASQSMYHALGYSTIIYIRAMMTCEREDIEKAMKVTKDACSVCDRFRYRWTLTDTVTSRIVGGSQRILTDEEMHAELCYAECLLLRALLTFVQDENLSSFVKGAMKIRSCYQSYRECQRILQAQQWNDRDPMVRAHFESGTRMGVGTFNLMISTLPSRILKLLEFVGFSGDKVSRNFLFLAVQIPLR</sequence>
<evidence type="ECO:0000313" key="1">
    <source>
        <dbReference type="Proteomes" id="UP000887566"/>
    </source>
</evidence>
<dbReference type="AlphaFoldDB" id="A0A914WLZ8"/>
<proteinExistence type="predicted"/>
<name>A0A914WLZ8_9BILA</name>
<keyword evidence="1" id="KW-1185">Reference proteome</keyword>
<protein>
    <submittedName>
        <fullName evidence="2">Tetratricopeptide repeat protein 39B</fullName>
    </submittedName>
</protein>
<reference evidence="2" key="1">
    <citation type="submission" date="2022-11" db="UniProtKB">
        <authorList>
            <consortium name="WormBaseParasite"/>
        </authorList>
    </citation>
    <scope>IDENTIFICATION</scope>
</reference>
<dbReference type="PANTHER" id="PTHR31859">
    <property type="entry name" value="TETRATRICOPEPTIDE REPEAT PROTEIN 39 FAMILY MEMBER"/>
    <property type="match status" value="1"/>
</dbReference>
<dbReference type="PANTHER" id="PTHR31859:SF9">
    <property type="entry name" value="TETRATRICOPEPTIDE REPEAT PROTEIN 39B"/>
    <property type="match status" value="1"/>
</dbReference>